<keyword evidence="2" id="KW-1185">Reference proteome</keyword>
<evidence type="ECO:0000313" key="1">
    <source>
        <dbReference type="EMBL" id="MDV2477314.1"/>
    </source>
</evidence>
<accession>A0ABU3WTJ2</accession>
<gene>
    <name evidence="1" type="ORF">F8M49_21640</name>
</gene>
<dbReference type="Proteomes" id="UP001275440">
    <property type="component" value="Unassembled WGS sequence"/>
</dbReference>
<evidence type="ECO:0000313" key="2">
    <source>
        <dbReference type="Proteomes" id="UP001275440"/>
    </source>
</evidence>
<comment type="caution">
    <text evidence="1">The sequence shown here is derived from an EMBL/GenBank/DDBJ whole genome shotgun (WGS) entry which is preliminary data.</text>
</comment>
<reference evidence="1 2" key="1">
    <citation type="submission" date="2019-10" db="EMBL/GenBank/DDBJ databases">
        <title>Draft Genome Assembly of Rhodococcus zopfii DSM44189.</title>
        <authorList>
            <person name="Sutton J.M."/>
            <person name="Akob D.M."/>
            <person name="Bushman T.J."/>
        </authorList>
    </citation>
    <scope>NUCLEOTIDE SEQUENCE [LARGE SCALE GENOMIC DNA]</scope>
    <source>
        <strain evidence="1 2">DSM 44189</strain>
    </source>
</reference>
<proteinExistence type="predicted"/>
<name>A0ABU3WTJ2_9NOCA</name>
<sequence>MTTGARPSAPLLTFHPDRLDRLPTSYVSDGNPLAGHWLLQEAIDEKVITWDRTIWGEPLSSTHIWTAPLASCMSDTPSTAW</sequence>
<organism evidence="1 2">
    <name type="scientific">Rhodococcus zopfii</name>
    <dbReference type="NCBI Taxonomy" id="43772"/>
    <lineage>
        <taxon>Bacteria</taxon>
        <taxon>Bacillati</taxon>
        <taxon>Actinomycetota</taxon>
        <taxon>Actinomycetes</taxon>
        <taxon>Mycobacteriales</taxon>
        <taxon>Nocardiaceae</taxon>
        <taxon>Rhodococcus</taxon>
    </lineage>
</organism>
<protein>
    <submittedName>
        <fullName evidence="1">Uncharacterized protein</fullName>
    </submittedName>
</protein>
<dbReference type="EMBL" id="WBMO01000003">
    <property type="protein sequence ID" value="MDV2477314.1"/>
    <property type="molecule type" value="Genomic_DNA"/>
</dbReference>